<dbReference type="InterPro" id="IPR012912">
    <property type="entry name" value="Plasmid_pRiA4b_Orf3-like"/>
</dbReference>
<dbReference type="SUPFAM" id="SSF159941">
    <property type="entry name" value="MM3350-like"/>
    <property type="match status" value="1"/>
</dbReference>
<organism evidence="2 3">
    <name type="scientific">Azospirillum oleiclasticum</name>
    <dbReference type="NCBI Taxonomy" id="2735135"/>
    <lineage>
        <taxon>Bacteria</taxon>
        <taxon>Pseudomonadati</taxon>
        <taxon>Pseudomonadota</taxon>
        <taxon>Alphaproteobacteria</taxon>
        <taxon>Rhodospirillales</taxon>
        <taxon>Azospirillaceae</taxon>
        <taxon>Azospirillum</taxon>
    </lineage>
</organism>
<comment type="caution">
    <text evidence="2">The sequence shown here is derived from an EMBL/GenBank/DDBJ whole genome shotgun (WGS) entry which is preliminary data.</text>
</comment>
<dbReference type="Proteomes" id="UP000584642">
    <property type="component" value="Unassembled WGS sequence"/>
</dbReference>
<sequence>MPRWPSAKSTPPEPPSGSILQVKVRLLEVRPMVWRRILVPASYTLEELHGVLQVAMGWEGIHLYRFRIRAVHYGSFDLCVSSPRVPLNAFRFRKGTKITYDYDMAAFWRHEVRIEDRLDPEPGRSYPVCIAGDNTCPPEDCGGPEGYADRRHNAVGFDAMDDVATLAGLIEAIVVEKNIGLLDDPDTRWNLEEVADRIRASEPFLPNAFSRRAVNRRF</sequence>
<dbReference type="Pfam" id="PF07929">
    <property type="entry name" value="PRiA4_ORF3"/>
    <property type="match status" value="1"/>
</dbReference>
<reference evidence="2 3" key="1">
    <citation type="submission" date="2020-05" db="EMBL/GenBank/DDBJ databases">
        <title>Azospirillum oleiclasticum sp. nov, a nitrogen-fixing and heavy crude oil-emulsifying bacterium isolated from the crude oil of Yumen Oilfield.</title>
        <authorList>
            <person name="Wu D."/>
            <person name="Cai M."/>
            <person name="Zhang X."/>
        </authorList>
    </citation>
    <scope>NUCLEOTIDE SEQUENCE [LARGE SCALE GENOMIC DNA]</scope>
    <source>
        <strain evidence="2 3">ROY-1-1-2</strain>
    </source>
</reference>
<dbReference type="EMBL" id="JABFDB010000025">
    <property type="protein sequence ID" value="NYZ23303.1"/>
    <property type="molecule type" value="Genomic_DNA"/>
</dbReference>
<name>A0ABX2TJG1_9PROT</name>
<dbReference type="PANTHER" id="PTHR41878:SF1">
    <property type="entry name" value="TNPR PROTEIN"/>
    <property type="match status" value="1"/>
</dbReference>
<proteinExistence type="predicted"/>
<keyword evidence="3" id="KW-1185">Reference proteome</keyword>
<dbReference type="InterPro" id="IPR024047">
    <property type="entry name" value="MM3350-like_sf"/>
</dbReference>
<dbReference type="PANTHER" id="PTHR41878">
    <property type="entry name" value="LEXA REPRESSOR-RELATED"/>
    <property type="match status" value="1"/>
</dbReference>
<evidence type="ECO:0000259" key="1">
    <source>
        <dbReference type="Pfam" id="PF07929"/>
    </source>
</evidence>
<accession>A0ABX2TJG1</accession>
<protein>
    <submittedName>
        <fullName evidence="2">Plasmid pRiA4b ORF-3 family protein</fullName>
    </submittedName>
</protein>
<gene>
    <name evidence="2" type="ORF">HND93_26680</name>
</gene>
<dbReference type="RefSeq" id="WP_180285067.1">
    <property type="nucleotide sequence ID" value="NZ_JABFFR010000015.1"/>
</dbReference>
<dbReference type="Gene3D" id="3.10.290.30">
    <property type="entry name" value="MM3350-like"/>
    <property type="match status" value="1"/>
</dbReference>
<evidence type="ECO:0000313" key="2">
    <source>
        <dbReference type="EMBL" id="NYZ23303.1"/>
    </source>
</evidence>
<evidence type="ECO:0000313" key="3">
    <source>
        <dbReference type="Proteomes" id="UP000584642"/>
    </source>
</evidence>
<feature type="domain" description="Plasmid pRiA4b Orf3-like" evidence="1">
    <location>
        <begin position="19"/>
        <end position="149"/>
    </location>
</feature>